<evidence type="ECO:0000259" key="4">
    <source>
        <dbReference type="SMART" id="SM00479"/>
    </source>
</evidence>
<dbReference type="InterPro" id="IPR013520">
    <property type="entry name" value="Ribonucl_H"/>
</dbReference>
<dbReference type="Pfam" id="PF00929">
    <property type="entry name" value="RNase_T"/>
    <property type="match status" value="1"/>
</dbReference>
<proteinExistence type="predicted"/>
<reference evidence="5 6" key="1">
    <citation type="journal article" date="2017" name="Poromechanics V (2013)">
        <title>Genomic Characterization of the Arsenic-Tolerant Actinobacterium, &lt;i&gt;Rhodococcus erythropolis&lt;/i&gt; S43.</title>
        <authorList>
            <person name="Retamal-Morales G."/>
            <person name="Mehnert M."/>
            <person name="Schwabe R."/>
            <person name="Tischler D."/>
            <person name="Schloemann M."/>
            <person name="Levican G.J."/>
        </authorList>
    </citation>
    <scope>NUCLEOTIDE SEQUENCE [LARGE SCALE GENOMIC DNA]</scope>
    <source>
        <strain evidence="5 6">S43</strain>
    </source>
</reference>
<comment type="caution">
    <text evidence="5">The sequence shown here is derived from an EMBL/GenBank/DDBJ whole genome shotgun (WGS) entry which is preliminary data.</text>
</comment>
<dbReference type="PANTHER" id="PTHR30231">
    <property type="entry name" value="DNA POLYMERASE III SUBUNIT EPSILON"/>
    <property type="match status" value="1"/>
</dbReference>
<organism evidence="5 6">
    <name type="scientific">Rhodococcus erythropolis</name>
    <name type="common">Arthrobacter picolinophilus</name>
    <dbReference type="NCBI Taxonomy" id="1833"/>
    <lineage>
        <taxon>Bacteria</taxon>
        <taxon>Bacillati</taxon>
        <taxon>Actinomycetota</taxon>
        <taxon>Actinomycetes</taxon>
        <taxon>Mycobacteriales</taxon>
        <taxon>Nocardiaceae</taxon>
        <taxon>Rhodococcus</taxon>
        <taxon>Rhodococcus erythropolis group</taxon>
    </lineage>
</organism>
<evidence type="ECO:0000313" key="6">
    <source>
        <dbReference type="Proteomes" id="UP000325576"/>
    </source>
</evidence>
<dbReference type="CDD" id="cd06127">
    <property type="entry name" value="DEDDh"/>
    <property type="match status" value="1"/>
</dbReference>
<evidence type="ECO:0000256" key="3">
    <source>
        <dbReference type="ARBA" id="ARBA00022839"/>
    </source>
</evidence>
<dbReference type="InterPro" id="IPR036397">
    <property type="entry name" value="RNaseH_sf"/>
</dbReference>
<dbReference type="SMART" id="SM00479">
    <property type="entry name" value="EXOIII"/>
    <property type="match status" value="1"/>
</dbReference>
<evidence type="ECO:0000256" key="1">
    <source>
        <dbReference type="ARBA" id="ARBA00022722"/>
    </source>
</evidence>
<feature type="domain" description="Exonuclease" evidence="4">
    <location>
        <begin position="25"/>
        <end position="180"/>
    </location>
</feature>
<dbReference type="SUPFAM" id="SSF53098">
    <property type="entry name" value="Ribonuclease H-like"/>
    <property type="match status" value="1"/>
</dbReference>
<accession>A0A5N5E715</accession>
<dbReference type="GO" id="GO:0003676">
    <property type="term" value="F:nucleic acid binding"/>
    <property type="evidence" value="ECO:0007669"/>
    <property type="project" value="InterPro"/>
</dbReference>
<dbReference type="PANTHER" id="PTHR30231:SF4">
    <property type="entry name" value="PROTEIN NEN2"/>
    <property type="match status" value="1"/>
</dbReference>
<name>A0A5N5E715_RHOER</name>
<keyword evidence="3" id="KW-0269">Exonuclease</keyword>
<dbReference type="InterPro" id="IPR012337">
    <property type="entry name" value="RNaseH-like_sf"/>
</dbReference>
<gene>
    <name evidence="5" type="ORF">BS297_07085</name>
</gene>
<dbReference type="Gene3D" id="3.30.420.10">
    <property type="entry name" value="Ribonuclease H-like superfamily/Ribonuclease H"/>
    <property type="match status" value="1"/>
</dbReference>
<keyword evidence="1" id="KW-0540">Nuclease</keyword>
<sequence>MLKLANSGGAGSTQAWAQQMLEPGIACILDCETTDLDGAIIELAIIDAATGNTLFDSLIDPGGIAIAPEAARVHGIEASDLLGAPMWPEIFPEIAEITASRITLAYNAPFDQGRIIAECHRYGLNPDRLGIAEQWQCVMARRSQTLGITDHLKLAGGHRAHSDVTAAHQILREIARHGIVLADRTLHLT</sequence>
<dbReference type="Proteomes" id="UP000325576">
    <property type="component" value="Unassembled WGS sequence"/>
</dbReference>
<dbReference type="AlphaFoldDB" id="A0A5N5E715"/>
<dbReference type="GO" id="GO:0008408">
    <property type="term" value="F:3'-5' exonuclease activity"/>
    <property type="evidence" value="ECO:0007669"/>
    <property type="project" value="TreeGrafter"/>
</dbReference>
<protein>
    <recommendedName>
        <fullName evidence="4">Exonuclease domain-containing protein</fullName>
    </recommendedName>
</protein>
<keyword evidence="2" id="KW-0378">Hydrolase</keyword>
<dbReference type="EMBL" id="MRBO01000249">
    <property type="protein sequence ID" value="KAB2586017.1"/>
    <property type="molecule type" value="Genomic_DNA"/>
</dbReference>
<evidence type="ECO:0000313" key="5">
    <source>
        <dbReference type="EMBL" id="KAB2586017.1"/>
    </source>
</evidence>
<evidence type="ECO:0000256" key="2">
    <source>
        <dbReference type="ARBA" id="ARBA00022801"/>
    </source>
</evidence>